<organism evidence="2 3">
    <name type="scientific">Nocardioides thalensis</name>
    <dbReference type="NCBI Taxonomy" id="1914755"/>
    <lineage>
        <taxon>Bacteria</taxon>
        <taxon>Bacillati</taxon>
        <taxon>Actinomycetota</taxon>
        <taxon>Actinomycetes</taxon>
        <taxon>Propionibacteriales</taxon>
        <taxon>Nocardioidaceae</taxon>
        <taxon>Nocardioides</taxon>
    </lineage>
</organism>
<evidence type="ECO:0000313" key="2">
    <source>
        <dbReference type="EMBL" id="NYJ03366.1"/>
    </source>
</evidence>
<protein>
    <submittedName>
        <fullName evidence="2">Uncharacterized protein</fullName>
    </submittedName>
</protein>
<dbReference type="AlphaFoldDB" id="A0A853C8L5"/>
<accession>A0A853C8L5</accession>
<keyword evidence="1" id="KW-1133">Transmembrane helix</keyword>
<evidence type="ECO:0000313" key="3">
    <source>
        <dbReference type="Proteomes" id="UP000530424"/>
    </source>
</evidence>
<feature type="transmembrane region" description="Helical" evidence="1">
    <location>
        <begin position="23"/>
        <end position="44"/>
    </location>
</feature>
<gene>
    <name evidence="2" type="ORF">HNR19_004064</name>
</gene>
<keyword evidence="1" id="KW-0812">Transmembrane</keyword>
<dbReference type="EMBL" id="JACCFP010000001">
    <property type="protein sequence ID" value="NYJ03366.1"/>
    <property type="molecule type" value="Genomic_DNA"/>
</dbReference>
<name>A0A853C8L5_9ACTN</name>
<keyword evidence="3" id="KW-1185">Reference proteome</keyword>
<evidence type="ECO:0000256" key="1">
    <source>
        <dbReference type="SAM" id="Phobius"/>
    </source>
</evidence>
<dbReference type="RefSeq" id="WP_179669658.1">
    <property type="nucleotide sequence ID" value="NZ_JACCFP010000001.1"/>
</dbReference>
<proteinExistence type="predicted"/>
<comment type="caution">
    <text evidence="2">The sequence shown here is derived from an EMBL/GenBank/DDBJ whole genome shotgun (WGS) entry which is preliminary data.</text>
</comment>
<sequence>MSAPAPTDVSEYRLSPLVFARIVGAYLIVFALLLLAGTALVGALEWSGDLLVVVLGVGVLGLIALSWWLRARLVLVRLTGTGYRVRMIRAAGVTEGRWPEVEDAVAATPRGVECVVLRLKDGRTTTIPVALLAADKDDFARDVRARLRSAAR</sequence>
<keyword evidence="1" id="KW-0472">Membrane</keyword>
<feature type="transmembrane region" description="Helical" evidence="1">
    <location>
        <begin position="50"/>
        <end position="69"/>
    </location>
</feature>
<reference evidence="2 3" key="1">
    <citation type="submission" date="2020-07" db="EMBL/GenBank/DDBJ databases">
        <title>Sequencing the genomes of 1000 actinobacteria strains.</title>
        <authorList>
            <person name="Klenk H.-P."/>
        </authorList>
    </citation>
    <scope>NUCLEOTIDE SEQUENCE [LARGE SCALE GENOMIC DNA]</scope>
    <source>
        <strain evidence="2 3">DSM 103833</strain>
    </source>
</reference>
<dbReference type="Proteomes" id="UP000530424">
    <property type="component" value="Unassembled WGS sequence"/>
</dbReference>